<protein>
    <submittedName>
        <fullName evidence="2">SH3 domain-containing protein</fullName>
    </submittedName>
</protein>
<dbReference type="KEGG" id="sbro:GQF42_29100"/>
<gene>
    <name evidence="2" type="ORF">GQF42_29100</name>
</gene>
<feature type="signal peptide" evidence="1">
    <location>
        <begin position="1"/>
        <end position="31"/>
    </location>
</feature>
<name>A0A6I6N842_9ACTN</name>
<feature type="chain" id="PRO_5026086612" evidence="1">
    <location>
        <begin position="32"/>
        <end position="118"/>
    </location>
</feature>
<dbReference type="RefSeq" id="WP_158924710.1">
    <property type="nucleotide sequence ID" value="NZ_CP047020.1"/>
</dbReference>
<proteinExistence type="predicted"/>
<keyword evidence="1" id="KW-0732">Signal</keyword>
<keyword evidence="3" id="KW-1185">Reference proteome</keyword>
<sequence>MTLRHPLARSLALVAATGALLATALAVPATAGGQGKEHGLGQYKGVVTARDGMWLRDRSDRSSRRVRFVAKGKEVTIYCKMAGGGVLGNQVWYLLTDGTWAWGSARYIRNVGPAPRWC</sequence>
<accession>A0A6I6N842</accession>
<evidence type="ECO:0000313" key="2">
    <source>
        <dbReference type="EMBL" id="QHA06809.1"/>
    </source>
</evidence>
<dbReference type="EMBL" id="CP047020">
    <property type="protein sequence ID" value="QHA06809.1"/>
    <property type="molecule type" value="Genomic_DNA"/>
</dbReference>
<evidence type="ECO:0000256" key="1">
    <source>
        <dbReference type="SAM" id="SignalP"/>
    </source>
</evidence>
<evidence type="ECO:0000313" key="3">
    <source>
        <dbReference type="Proteomes" id="UP000436138"/>
    </source>
</evidence>
<dbReference type="AlphaFoldDB" id="A0A6I6N842"/>
<organism evidence="2 3">
    <name type="scientific">Streptomyces broussonetiae</name>
    <dbReference type="NCBI Taxonomy" id="2686304"/>
    <lineage>
        <taxon>Bacteria</taxon>
        <taxon>Bacillati</taxon>
        <taxon>Actinomycetota</taxon>
        <taxon>Actinomycetes</taxon>
        <taxon>Kitasatosporales</taxon>
        <taxon>Streptomycetaceae</taxon>
        <taxon>Streptomyces</taxon>
    </lineage>
</organism>
<reference evidence="2 3" key="1">
    <citation type="submission" date="2019-12" db="EMBL/GenBank/DDBJ databases">
        <title>Streptomyces sp. strain T44 isolated from rhizosphere soil of Broussonetia papyrifera.</title>
        <authorList>
            <person name="Mo P."/>
        </authorList>
    </citation>
    <scope>NUCLEOTIDE SEQUENCE [LARGE SCALE GENOMIC DNA]</scope>
    <source>
        <strain evidence="2 3">T44</strain>
    </source>
</reference>
<dbReference type="Proteomes" id="UP000436138">
    <property type="component" value="Chromosome"/>
</dbReference>